<evidence type="ECO:0000313" key="2">
    <source>
        <dbReference type="EMBL" id="AXB47412.1"/>
    </source>
</evidence>
<dbReference type="KEGG" id="aab:A4R43_37270"/>
<evidence type="ECO:0000313" key="3">
    <source>
        <dbReference type="Proteomes" id="UP000250434"/>
    </source>
</evidence>
<evidence type="ECO:0000259" key="1">
    <source>
        <dbReference type="Pfam" id="PF13577"/>
    </source>
</evidence>
<reference evidence="2 3" key="1">
    <citation type="submission" date="2016-04" db="EMBL/GenBank/DDBJ databases">
        <title>Complete genome sequence and analysis of deep-sea sediment isolate, Amycolatopsis sp. WP1.</title>
        <authorList>
            <person name="Wang H."/>
            <person name="Chen S."/>
            <person name="Wu Q."/>
        </authorList>
    </citation>
    <scope>NUCLEOTIDE SEQUENCE [LARGE SCALE GENOMIC DNA]</scope>
    <source>
        <strain evidence="2 3">WP1</strain>
    </source>
</reference>
<organism evidence="2 3">
    <name type="scientific">Amycolatopsis albispora</name>
    <dbReference type="NCBI Taxonomy" id="1804986"/>
    <lineage>
        <taxon>Bacteria</taxon>
        <taxon>Bacillati</taxon>
        <taxon>Actinomycetota</taxon>
        <taxon>Actinomycetes</taxon>
        <taxon>Pseudonocardiales</taxon>
        <taxon>Pseudonocardiaceae</taxon>
        <taxon>Amycolatopsis</taxon>
    </lineage>
</organism>
<protein>
    <submittedName>
        <fullName evidence="2">DUF4440 domain-containing protein</fullName>
    </submittedName>
</protein>
<accession>A0A344LH88</accession>
<dbReference type="AlphaFoldDB" id="A0A344LH88"/>
<dbReference type="Gene3D" id="3.10.450.50">
    <property type="match status" value="1"/>
</dbReference>
<keyword evidence="3" id="KW-1185">Reference proteome</keyword>
<dbReference type="InterPro" id="IPR011944">
    <property type="entry name" value="Steroid_delta5-4_isomerase"/>
</dbReference>
<feature type="domain" description="SnoaL-like" evidence="1">
    <location>
        <begin position="14"/>
        <end position="131"/>
    </location>
</feature>
<sequence>MTTAAVRTTPTAGDQAAVAHIPQRIIAAWAAHDADAFAEVFTENGTMILPGLFRKGKDEIRAFMAGAFAGPYHGTRVTGQPISIEFFSAEAGVLITQGGVLHGSETEVADERAIRASWVVVKEDGQWKLAAYQNSPRG</sequence>
<dbReference type="Pfam" id="PF13577">
    <property type="entry name" value="SnoaL_4"/>
    <property type="match status" value="1"/>
</dbReference>
<dbReference type="Proteomes" id="UP000250434">
    <property type="component" value="Chromosome"/>
</dbReference>
<dbReference type="SUPFAM" id="SSF54427">
    <property type="entry name" value="NTF2-like"/>
    <property type="match status" value="1"/>
</dbReference>
<dbReference type="EMBL" id="CP015163">
    <property type="protein sequence ID" value="AXB47412.1"/>
    <property type="molecule type" value="Genomic_DNA"/>
</dbReference>
<dbReference type="InterPro" id="IPR032710">
    <property type="entry name" value="NTF2-like_dom_sf"/>
</dbReference>
<dbReference type="OrthoDB" id="582586at2"/>
<name>A0A344LH88_9PSEU</name>
<dbReference type="RefSeq" id="WP_113696469.1">
    <property type="nucleotide sequence ID" value="NZ_CP015163.1"/>
</dbReference>
<gene>
    <name evidence="2" type="ORF">A4R43_37270</name>
</gene>
<proteinExistence type="predicted"/>
<dbReference type="NCBIfam" id="TIGR02246">
    <property type="entry name" value="SgcJ/EcaC family oxidoreductase"/>
    <property type="match status" value="1"/>
</dbReference>
<dbReference type="InterPro" id="IPR037401">
    <property type="entry name" value="SnoaL-like"/>
</dbReference>